<dbReference type="SUPFAM" id="SSF81321">
    <property type="entry name" value="Family A G protein-coupled receptor-like"/>
    <property type="match status" value="1"/>
</dbReference>
<feature type="transmembrane region" description="Helical" evidence="1">
    <location>
        <begin position="34"/>
        <end position="57"/>
    </location>
</feature>
<evidence type="ECO:0000313" key="3">
    <source>
        <dbReference type="Proteomes" id="UP000580250"/>
    </source>
</evidence>
<dbReference type="InterPro" id="IPR019425">
    <property type="entry name" value="7TM_GPCR_serpentine_rcpt_Srt"/>
</dbReference>
<organism evidence="2 3">
    <name type="scientific">Meloidogyne enterolobii</name>
    <name type="common">Root-knot nematode worm</name>
    <name type="synonym">Meloidogyne mayaguensis</name>
    <dbReference type="NCBI Taxonomy" id="390850"/>
    <lineage>
        <taxon>Eukaryota</taxon>
        <taxon>Metazoa</taxon>
        <taxon>Ecdysozoa</taxon>
        <taxon>Nematoda</taxon>
        <taxon>Chromadorea</taxon>
        <taxon>Rhabditida</taxon>
        <taxon>Tylenchina</taxon>
        <taxon>Tylenchomorpha</taxon>
        <taxon>Tylenchoidea</taxon>
        <taxon>Meloidogynidae</taxon>
        <taxon>Meloidogyninae</taxon>
        <taxon>Meloidogyne</taxon>
    </lineage>
</organism>
<accession>A0A6V7VRP2</accession>
<dbReference type="PANTHER" id="PTHR23021">
    <property type="entry name" value="SERPENTINE RECEPTOR, CLASS T"/>
    <property type="match status" value="1"/>
</dbReference>
<dbReference type="Pfam" id="PF10321">
    <property type="entry name" value="7TM_GPCR_Srt"/>
    <property type="match status" value="1"/>
</dbReference>
<keyword evidence="1" id="KW-0812">Transmembrane</keyword>
<feature type="transmembrane region" description="Helical" evidence="1">
    <location>
        <begin position="243"/>
        <end position="263"/>
    </location>
</feature>
<dbReference type="PANTHER" id="PTHR23021:SF11">
    <property type="entry name" value="SERPENTINE RECEPTOR, CLASS T"/>
    <property type="match status" value="1"/>
</dbReference>
<keyword evidence="1" id="KW-0472">Membrane</keyword>
<feature type="transmembrane region" description="Helical" evidence="1">
    <location>
        <begin position="202"/>
        <end position="223"/>
    </location>
</feature>
<feature type="transmembrane region" description="Helical" evidence="1">
    <location>
        <begin position="104"/>
        <end position="128"/>
    </location>
</feature>
<gene>
    <name evidence="2" type="ORF">MENT_LOCUS29513</name>
</gene>
<feature type="transmembrane region" description="Helical" evidence="1">
    <location>
        <begin position="69"/>
        <end position="92"/>
    </location>
</feature>
<sequence length="352" mass="41223">MELYLFYQNEYERLYNCSIYNIDQIPLEKRQHKILGIFFIILSTIYVILYIPCMYSIWKRMANSNCYKIMFVIGVVDMLAILCCGFLTGYLGYFGYVFCSSPKFIYFAGAYGFFCWSTESTIEGILAINRCVEIWSSEYAKKLFDGKKLFIWLGIPFLYGLAVFVWSKPITFSGIYFSWFFNPHIGYIDDVNQEYENTFHSIHNLSVVFFLLITYLTFFIIFLIKSKQGGFQSHQQSYSEKMIFLQVFLISLFNSVAASIYAFMQYTHVNYVIIIIGQICWLNAHGIPPVIYLTMNKSIQRDCLGILKKFGSTTLKFYKNLHSNSIQPFILQINPPREDNQVNVQNQQNNQN</sequence>
<protein>
    <submittedName>
        <fullName evidence="2">Uncharacterized protein</fullName>
    </submittedName>
</protein>
<dbReference type="AlphaFoldDB" id="A0A6V7VRP2"/>
<keyword evidence="1" id="KW-1133">Transmembrane helix</keyword>
<evidence type="ECO:0000313" key="2">
    <source>
        <dbReference type="EMBL" id="CAD2177627.1"/>
    </source>
</evidence>
<feature type="transmembrane region" description="Helical" evidence="1">
    <location>
        <begin position="149"/>
        <end position="167"/>
    </location>
</feature>
<name>A0A6V7VRP2_MELEN</name>
<dbReference type="EMBL" id="CAJEWN010000301">
    <property type="protein sequence ID" value="CAD2177627.1"/>
    <property type="molecule type" value="Genomic_DNA"/>
</dbReference>
<feature type="transmembrane region" description="Helical" evidence="1">
    <location>
        <begin position="269"/>
        <end position="292"/>
    </location>
</feature>
<reference evidence="2 3" key="1">
    <citation type="submission" date="2020-08" db="EMBL/GenBank/DDBJ databases">
        <authorList>
            <person name="Koutsovoulos G."/>
            <person name="Danchin GJ E."/>
        </authorList>
    </citation>
    <scope>NUCLEOTIDE SEQUENCE [LARGE SCALE GENOMIC DNA]</scope>
</reference>
<dbReference type="Proteomes" id="UP000580250">
    <property type="component" value="Unassembled WGS sequence"/>
</dbReference>
<proteinExistence type="predicted"/>
<dbReference type="Gene3D" id="1.20.1070.10">
    <property type="entry name" value="Rhodopsin 7-helix transmembrane proteins"/>
    <property type="match status" value="1"/>
</dbReference>
<dbReference type="OrthoDB" id="5873245at2759"/>
<evidence type="ECO:0000256" key="1">
    <source>
        <dbReference type="SAM" id="Phobius"/>
    </source>
</evidence>
<comment type="caution">
    <text evidence="2">The sequence shown here is derived from an EMBL/GenBank/DDBJ whole genome shotgun (WGS) entry which is preliminary data.</text>
</comment>